<gene>
    <name evidence="3" type="ORF">N788_10010</name>
</gene>
<comment type="caution">
    <text evidence="3">The sequence shown here is derived from an EMBL/GenBank/DDBJ whole genome shotgun (WGS) entry which is preliminary data.</text>
</comment>
<dbReference type="PROSITE" id="PS51257">
    <property type="entry name" value="PROKAR_LIPOPROTEIN"/>
    <property type="match status" value="1"/>
</dbReference>
<reference evidence="4" key="1">
    <citation type="submission" date="2013-08" db="EMBL/GenBank/DDBJ databases">
        <title>Genome sequencing of Arenimonas donghaensis.</title>
        <authorList>
            <person name="Chen F."/>
            <person name="Wang G."/>
        </authorList>
    </citation>
    <scope>NUCLEOTIDE SEQUENCE [LARGE SCALE GENOMIC DNA]</scope>
    <source>
        <strain evidence="4">HO3-R19</strain>
    </source>
</reference>
<evidence type="ECO:0000313" key="3">
    <source>
        <dbReference type="EMBL" id="KFL37324.1"/>
    </source>
</evidence>
<evidence type="ECO:0000256" key="2">
    <source>
        <dbReference type="SAM" id="SignalP"/>
    </source>
</evidence>
<accession>A0A087MKC1</accession>
<dbReference type="RefSeq" id="WP_034221209.1">
    <property type="nucleotide sequence ID" value="NZ_AVCJ01000004.1"/>
</dbReference>
<feature type="region of interest" description="Disordered" evidence="1">
    <location>
        <begin position="22"/>
        <end position="77"/>
    </location>
</feature>
<evidence type="ECO:0000313" key="4">
    <source>
        <dbReference type="Proteomes" id="UP000029085"/>
    </source>
</evidence>
<dbReference type="PATRIC" id="fig|1121014.3.peg.759"/>
<feature type="chain" id="PRO_5001826338" evidence="2">
    <location>
        <begin position="23"/>
        <end position="257"/>
    </location>
</feature>
<dbReference type="AlphaFoldDB" id="A0A087MKC1"/>
<feature type="compositionally biased region" description="Acidic residues" evidence="1">
    <location>
        <begin position="39"/>
        <end position="60"/>
    </location>
</feature>
<proteinExistence type="predicted"/>
<dbReference type="EMBL" id="AVCJ01000004">
    <property type="protein sequence ID" value="KFL37324.1"/>
    <property type="molecule type" value="Genomic_DNA"/>
</dbReference>
<protein>
    <submittedName>
        <fullName evidence="3">Uncharacterized protein</fullName>
    </submittedName>
</protein>
<feature type="signal peptide" evidence="2">
    <location>
        <begin position="1"/>
        <end position="22"/>
    </location>
</feature>
<dbReference type="Proteomes" id="UP000029085">
    <property type="component" value="Unassembled WGS sequence"/>
</dbReference>
<dbReference type="STRING" id="1121014.N788_10010"/>
<keyword evidence="2" id="KW-0732">Signal</keyword>
<dbReference type="OrthoDB" id="3696555at2"/>
<keyword evidence="4" id="KW-1185">Reference proteome</keyword>
<sequence>MFKRIGILVLAALLAACSQQDASPTYDDSMMTESHMDDATDDYDVGEEAGPDEVDDDALAEADPLPTPTPPGDAPSDAVRAVDQALAQLDLGHVAFNAPDRVNVADSVTVVLALSPDRAREEVAERITGPGEHVVQSVQVSNLMEARLTGEGFRIVAVTPARQAVGTGITEWAWDITPEAEGRRTLTLALDALIKVDGETVPRSLRTFRHPIDIEVTTGQRLGSWIREHGKWAWGALLLPLLGWWSKRRRADKPKSE</sequence>
<evidence type="ECO:0000256" key="1">
    <source>
        <dbReference type="SAM" id="MobiDB-lite"/>
    </source>
</evidence>
<name>A0A087MKC1_9GAMM</name>
<reference evidence="3 4" key="2">
    <citation type="journal article" date="2015" name="Stand. Genomic Sci.">
        <title>High quality draft genomic sequence of Arenimonas donghaensis DSM 18148(T).</title>
        <authorList>
            <person name="Chen F."/>
            <person name="Wang H."/>
            <person name="Cao Y."/>
            <person name="Li X."/>
            <person name="Wang G."/>
        </authorList>
    </citation>
    <scope>NUCLEOTIDE SEQUENCE [LARGE SCALE GENOMIC DNA]</scope>
    <source>
        <strain evidence="3 4">HO3-R19</strain>
    </source>
</reference>
<organism evidence="3 4">
    <name type="scientific">Arenimonas donghaensis DSM 18148 = HO3-R19</name>
    <dbReference type="NCBI Taxonomy" id="1121014"/>
    <lineage>
        <taxon>Bacteria</taxon>
        <taxon>Pseudomonadati</taxon>
        <taxon>Pseudomonadota</taxon>
        <taxon>Gammaproteobacteria</taxon>
        <taxon>Lysobacterales</taxon>
        <taxon>Lysobacteraceae</taxon>
        <taxon>Arenimonas</taxon>
    </lineage>
</organism>